<accession>A0A512DJ49</accession>
<sequence>MRRRSSAASGRGGMPASIAERLAMGRLVRSWASVMIAQFGIIIERFRTISACPHWHLDAAKRS</sequence>
<name>A0A512DJ49_9PROT</name>
<dbReference type="Proteomes" id="UP000321523">
    <property type="component" value="Unassembled WGS sequence"/>
</dbReference>
<organism evidence="1 2">
    <name type="scientific">Skermanella aerolata</name>
    <dbReference type="NCBI Taxonomy" id="393310"/>
    <lineage>
        <taxon>Bacteria</taxon>
        <taxon>Pseudomonadati</taxon>
        <taxon>Pseudomonadota</taxon>
        <taxon>Alphaproteobacteria</taxon>
        <taxon>Rhodospirillales</taxon>
        <taxon>Azospirillaceae</taxon>
        <taxon>Skermanella</taxon>
    </lineage>
</organism>
<dbReference type="EMBL" id="BJYZ01000002">
    <property type="protein sequence ID" value="GEO36513.1"/>
    <property type="molecule type" value="Genomic_DNA"/>
</dbReference>
<keyword evidence="2" id="KW-1185">Reference proteome</keyword>
<reference evidence="1 2" key="1">
    <citation type="submission" date="2019-07" db="EMBL/GenBank/DDBJ databases">
        <title>Whole genome shotgun sequence of Skermanella aerolata NBRC 106429.</title>
        <authorList>
            <person name="Hosoyama A."/>
            <person name="Uohara A."/>
            <person name="Ohji S."/>
            <person name="Ichikawa N."/>
        </authorList>
    </citation>
    <scope>NUCLEOTIDE SEQUENCE [LARGE SCALE GENOMIC DNA]</scope>
    <source>
        <strain evidence="1 2">NBRC 106429</strain>
    </source>
</reference>
<gene>
    <name evidence="1" type="ORF">SAE02_06610</name>
</gene>
<comment type="caution">
    <text evidence="1">The sequence shown here is derived from an EMBL/GenBank/DDBJ whole genome shotgun (WGS) entry which is preliminary data.</text>
</comment>
<evidence type="ECO:0000313" key="2">
    <source>
        <dbReference type="Proteomes" id="UP000321523"/>
    </source>
</evidence>
<proteinExistence type="predicted"/>
<evidence type="ECO:0000313" key="1">
    <source>
        <dbReference type="EMBL" id="GEO36513.1"/>
    </source>
</evidence>
<dbReference type="AlphaFoldDB" id="A0A512DJ49"/>
<protein>
    <submittedName>
        <fullName evidence="1">Uncharacterized protein</fullName>
    </submittedName>
</protein>